<protein>
    <submittedName>
        <fullName evidence="2">Hemerythrin domain-containing protein</fullName>
    </submittedName>
</protein>
<evidence type="ECO:0000313" key="2">
    <source>
        <dbReference type="EMBL" id="TWO72721.1"/>
    </source>
</evidence>
<dbReference type="PANTHER" id="PTHR39966:SF1">
    <property type="entry name" value="HEMERYTHRIN-LIKE DOMAIN-CONTAINING PROTEIN"/>
    <property type="match status" value="1"/>
</dbReference>
<dbReference type="GO" id="GO:0005886">
    <property type="term" value="C:plasma membrane"/>
    <property type="evidence" value="ECO:0007669"/>
    <property type="project" value="TreeGrafter"/>
</dbReference>
<gene>
    <name evidence="2" type="ORF">FN976_04105</name>
</gene>
<dbReference type="Gene3D" id="1.20.120.520">
    <property type="entry name" value="nmb1532 protein domain like"/>
    <property type="match status" value="1"/>
</dbReference>
<dbReference type="PANTHER" id="PTHR39966">
    <property type="entry name" value="BLL2471 PROTEIN-RELATED"/>
    <property type="match status" value="1"/>
</dbReference>
<evidence type="ECO:0000259" key="1">
    <source>
        <dbReference type="Pfam" id="PF01814"/>
    </source>
</evidence>
<evidence type="ECO:0000313" key="3">
    <source>
        <dbReference type="Proteomes" id="UP000318199"/>
    </source>
</evidence>
<dbReference type="AlphaFoldDB" id="A0A562ZWH3"/>
<dbReference type="OrthoDB" id="8560984at2"/>
<proteinExistence type="predicted"/>
<dbReference type="Pfam" id="PF01814">
    <property type="entry name" value="Hemerythrin"/>
    <property type="match status" value="1"/>
</dbReference>
<comment type="caution">
    <text evidence="2">The sequence shown here is derived from an EMBL/GenBank/DDBJ whole genome shotgun (WGS) entry which is preliminary data.</text>
</comment>
<feature type="domain" description="Hemerythrin-like" evidence="1">
    <location>
        <begin position="10"/>
        <end position="144"/>
    </location>
</feature>
<sequence>MEATTRRGALQIIRDEHSTLGAILRSLLQMLARGPAGNPGQFFDVVRAMLFYIDEFPEKRHHPKESGLLFPMLLRAAPELAPVVDELEREHARGEARIRELQHLLLRWELLGDGHSGMFSDAARDYVTFYLHHMKVEEAHVLPVAERVLASTERAELDVAFRTNRDPLGPDGHQGSYERLFTRIVMNAPAPIGLGPA</sequence>
<keyword evidence="3" id="KW-1185">Reference proteome</keyword>
<organism evidence="2 3">
    <name type="scientific">Caenimonas sedimenti</name>
    <dbReference type="NCBI Taxonomy" id="2596921"/>
    <lineage>
        <taxon>Bacteria</taxon>
        <taxon>Pseudomonadati</taxon>
        <taxon>Pseudomonadota</taxon>
        <taxon>Betaproteobacteria</taxon>
        <taxon>Burkholderiales</taxon>
        <taxon>Comamonadaceae</taxon>
        <taxon>Caenimonas</taxon>
    </lineage>
</organism>
<reference evidence="2 3" key="1">
    <citation type="submission" date="2019-07" db="EMBL/GenBank/DDBJ databases">
        <title>Caenimonas sedimenti sp. nov., isolated from activated sludge.</title>
        <authorList>
            <person name="Xu J."/>
        </authorList>
    </citation>
    <scope>NUCLEOTIDE SEQUENCE [LARGE SCALE GENOMIC DNA]</scope>
    <source>
        <strain evidence="2 3">HX-9-20</strain>
    </source>
</reference>
<dbReference type="RefSeq" id="WP_145891251.1">
    <property type="nucleotide sequence ID" value="NZ_VOBQ01000003.1"/>
</dbReference>
<dbReference type="EMBL" id="VOBQ01000003">
    <property type="protein sequence ID" value="TWO72721.1"/>
    <property type="molecule type" value="Genomic_DNA"/>
</dbReference>
<dbReference type="Proteomes" id="UP000318199">
    <property type="component" value="Unassembled WGS sequence"/>
</dbReference>
<dbReference type="CDD" id="cd12108">
    <property type="entry name" value="Hr-like"/>
    <property type="match status" value="1"/>
</dbReference>
<name>A0A562ZWH3_9BURK</name>
<dbReference type="InterPro" id="IPR012312">
    <property type="entry name" value="Hemerythrin-like"/>
</dbReference>
<accession>A0A562ZWH3</accession>